<dbReference type="OrthoDB" id="1929760at2"/>
<keyword evidence="4" id="KW-1185">Reference proteome</keyword>
<sequence length="118" mass="13883">MVTFLKSWSLTNIRKKFIVLYLLNVLDILFTLILLKTGLFSEANNLMYIIIDNNFLCFFVKIVCPALLLLFLYVRIEKATKKQLKISNTAINIVIIFYSLIVLSHISWMSILHFHYLH</sequence>
<dbReference type="Proteomes" id="UP000190080">
    <property type="component" value="Unassembled WGS sequence"/>
</dbReference>
<keyword evidence="1" id="KW-0472">Membrane</keyword>
<evidence type="ECO:0000259" key="2">
    <source>
        <dbReference type="Pfam" id="PF18902"/>
    </source>
</evidence>
<keyword evidence="1" id="KW-0812">Transmembrane</keyword>
<feature type="transmembrane region" description="Helical" evidence="1">
    <location>
        <begin position="95"/>
        <end position="116"/>
    </location>
</feature>
<comment type="caution">
    <text evidence="3">The sequence shown here is derived from an EMBL/GenBank/DDBJ whole genome shotgun (WGS) entry which is preliminary data.</text>
</comment>
<evidence type="ECO:0000256" key="1">
    <source>
        <dbReference type="SAM" id="Phobius"/>
    </source>
</evidence>
<dbReference type="EMBL" id="MZGV01000039">
    <property type="protein sequence ID" value="OPJ59785.1"/>
    <property type="molecule type" value="Genomic_DNA"/>
</dbReference>
<evidence type="ECO:0000313" key="3">
    <source>
        <dbReference type="EMBL" id="OPJ59785.1"/>
    </source>
</evidence>
<dbReference type="RefSeq" id="WP_079426130.1">
    <property type="nucleotide sequence ID" value="NZ_MZGV01000039.1"/>
</dbReference>
<dbReference type="STRING" id="1450648.CLORY_31300"/>
<name>A0A1V4IJ99_9CLOT</name>
<gene>
    <name evidence="3" type="ORF">CLORY_31300</name>
</gene>
<dbReference type="AlphaFoldDB" id="A0A1V4IJ99"/>
<feature type="transmembrane region" description="Helical" evidence="1">
    <location>
        <begin position="46"/>
        <end position="74"/>
    </location>
</feature>
<reference evidence="3 4" key="1">
    <citation type="submission" date="2017-03" db="EMBL/GenBank/DDBJ databases">
        <title>Genome sequence of Clostridium oryzae DSM 28571.</title>
        <authorList>
            <person name="Poehlein A."/>
            <person name="Daniel R."/>
        </authorList>
    </citation>
    <scope>NUCLEOTIDE SEQUENCE [LARGE SCALE GENOMIC DNA]</scope>
    <source>
        <strain evidence="3 4">DSM 28571</strain>
    </source>
</reference>
<feature type="domain" description="DUF5658" evidence="2">
    <location>
        <begin position="18"/>
        <end position="110"/>
    </location>
</feature>
<organism evidence="3 4">
    <name type="scientific">Clostridium oryzae</name>
    <dbReference type="NCBI Taxonomy" id="1450648"/>
    <lineage>
        <taxon>Bacteria</taxon>
        <taxon>Bacillati</taxon>
        <taxon>Bacillota</taxon>
        <taxon>Clostridia</taxon>
        <taxon>Eubacteriales</taxon>
        <taxon>Clostridiaceae</taxon>
        <taxon>Clostridium</taxon>
    </lineage>
</organism>
<proteinExistence type="predicted"/>
<feature type="transmembrane region" description="Helical" evidence="1">
    <location>
        <begin position="20"/>
        <end position="40"/>
    </location>
</feature>
<protein>
    <recommendedName>
        <fullName evidence="2">DUF5658 domain-containing protein</fullName>
    </recommendedName>
</protein>
<evidence type="ECO:0000313" key="4">
    <source>
        <dbReference type="Proteomes" id="UP000190080"/>
    </source>
</evidence>
<accession>A0A1V4IJ99</accession>
<dbReference type="InterPro" id="IPR043717">
    <property type="entry name" value="DUF5658"/>
</dbReference>
<keyword evidence="1" id="KW-1133">Transmembrane helix</keyword>
<dbReference type="Pfam" id="PF18902">
    <property type="entry name" value="DUF5658"/>
    <property type="match status" value="1"/>
</dbReference>